<dbReference type="PANTHER" id="PTHR31069:SF31">
    <property type="entry name" value="MONODICTYPHENONE CLUSTER TRANSCRIPTION FACTOR-RELATED"/>
    <property type="match status" value="1"/>
</dbReference>
<gene>
    <name evidence="7" type="ORF">VFPPC_13254</name>
</gene>
<evidence type="ECO:0000256" key="5">
    <source>
        <dbReference type="SAM" id="MobiDB-lite"/>
    </source>
</evidence>
<evidence type="ECO:0000259" key="6">
    <source>
        <dbReference type="PROSITE" id="PS50048"/>
    </source>
</evidence>
<dbReference type="KEGG" id="pchm:VFPPC_13254"/>
<dbReference type="EMBL" id="LSBJ02000002">
    <property type="protein sequence ID" value="OAQ69780.2"/>
    <property type="molecule type" value="Genomic_DNA"/>
</dbReference>
<proteinExistence type="predicted"/>
<name>A0A179FX65_METCM</name>
<comment type="caution">
    <text evidence="7">The sequence shown here is derived from an EMBL/GenBank/DDBJ whole genome shotgun (WGS) entry which is preliminary data.</text>
</comment>
<keyword evidence="3" id="KW-0804">Transcription</keyword>
<dbReference type="PROSITE" id="PS50048">
    <property type="entry name" value="ZN2_CY6_FUNGAL_2"/>
    <property type="match status" value="1"/>
</dbReference>
<evidence type="ECO:0000256" key="3">
    <source>
        <dbReference type="ARBA" id="ARBA00023163"/>
    </source>
</evidence>
<sequence>MFNTWKQSSNSYVVLSTGPPFERPQNGKHRRSACNACRNSKIRCTNELTGCGNCQKRSLDCQYGTEGGTEFNIGAVQGRRKLRQKSGLALSVSPATHDLDRPQVQISRKDTDWTDSEITLGPATGLSSGSQMGSPNTNIASLRSDRTLDLANGISDFVDHTGHIPRGKAFLDQLPLEHPVNTSGSDPCGSDRSPSLHILANTDITEPTEIGFTGDSTSQSITPVFSNTSSLSCLCPVTALDTWETLITDISSNGGSTDSLARCQKAAMLSCEALVRCHGCSSRSQDVMLLIDICAKLLESLKSQDGEFSLLHRRSDRRLSLYEYSTEHGMAEDDEDDDEKHILHSFWMARMQRLGRLIARVGMLLDGEEWSAHRGLLQGVQVLFTND</sequence>
<dbReference type="CDD" id="cd00067">
    <property type="entry name" value="GAL4"/>
    <property type="match status" value="1"/>
</dbReference>
<dbReference type="Gene3D" id="4.10.240.10">
    <property type="entry name" value="Zn(2)-C6 fungal-type DNA-binding domain"/>
    <property type="match status" value="1"/>
</dbReference>
<dbReference type="AlphaFoldDB" id="A0A179FX65"/>
<dbReference type="PROSITE" id="PS00463">
    <property type="entry name" value="ZN2_CY6_FUNGAL_1"/>
    <property type="match status" value="1"/>
</dbReference>
<organism evidence="7 8">
    <name type="scientific">Pochonia chlamydosporia 170</name>
    <dbReference type="NCBI Taxonomy" id="1380566"/>
    <lineage>
        <taxon>Eukaryota</taxon>
        <taxon>Fungi</taxon>
        <taxon>Dikarya</taxon>
        <taxon>Ascomycota</taxon>
        <taxon>Pezizomycotina</taxon>
        <taxon>Sordariomycetes</taxon>
        <taxon>Hypocreomycetidae</taxon>
        <taxon>Hypocreales</taxon>
        <taxon>Clavicipitaceae</taxon>
        <taxon>Pochonia</taxon>
    </lineage>
</organism>
<dbReference type="GO" id="GO:0000981">
    <property type="term" value="F:DNA-binding transcription factor activity, RNA polymerase II-specific"/>
    <property type="evidence" value="ECO:0007669"/>
    <property type="project" value="InterPro"/>
</dbReference>
<dbReference type="PANTHER" id="PTHR31069">
    <property type="entry name" value="OLEATE-ACTIVATED TRANSCRIPTION FACTOR 1-RELATED"/>
    <property type="match status" value="1"/>
</dbReference>
<evidence type="ECO:0000256" key="4">
    <source>
        <dbReference type="ARBA" id="ARBA00023242"/>
    </source>
</evidence>
<feature type="compositionally biased region" description="Polar residues" evidence="5">
    <location>
        <begin position="125"/>
        <end position="140"/>
    </location>
</feature>
<dbReference type="GO" id="GO:0008270">
    <property type="term" value="F:zinc ion binding"/>
    <property type="evidence" value="ECO:0007669"/>
    <property type="project" value="InterPro"/>
</dbReference>
<keyword evidence="4" id="KW-0539">Nucleus</keyword>
<evidence type="ECO:0000313" key="8">
    <source>
        <dbReference type="Proteomes" id="UP000078397"/>
    </source>
</evidence>
<dbReference type="RefSeq" id="XP_022284546.1">
    <property type="nucleotide sequence ID" value="XM_022428871.1"/>
</dbReference>
<evidence type="ECO:0000313" key="7">
    <source>
        <dbReference type="EMBL" id="OAQ69780.2"/>
    </source>
</evidence>
<dbReference type="Proteomes" id="UP000078397">
    <property type="component" value="Unassembled WGS sequence"/>
</dbReference>
<protein>
    <submittedName>
        <fullName evidence="7">Fungal zn(2)-Cys(6) binuclear cluster domain-containing protein</fullName>
    </submittedName>
</protein>
<evidence type="ECO:0000256" key="1">
    <source>
        <dbReference type="ARBA" id="ARBA00023015"/>
    </source>
</evidence>
<dbReference type="Pfam" id="PF00172">
    <property type="entry name" value="Zn_clus"/>
    <property type="match status" value="1"/>
</dbReference>
<dbReference type="OrthoDB" id="4356994at2759"/>
<keyword evidence="1" id="KW-0805">Transcription regulation</keyword>
<feature type="region of interest" description="Disordered" evidence="5">
    <location>
        <begin position="108"/>
        <end position="140"/>
    </location>
</feature>
<dbReference type="STRING" id="1380566.A0A179FX65"/>
<accession>A0A179FX65</accession>
<evidence type="ECO:0000256" key="2">
    <source>
        <dbReference type="ARBA" id="ARBA00023125"/>
    </source>
</evidence>
<feature type="domain" description="Zn(2)-C6 fungal-type" evidence="6">
    <location>
        <begin position="33"/>
        <end position="63"/>
    </location>
</feature>
<reference evidence="7 8" key="1">
    <citation type="journal article" date="2016" name="PLoS Pathog.">
        <title>Biosynthesis of antibiotic leucinostatins in bio-control fungus Purpureocillium lilacinum and their inhibition on phytophthora revealed by genome mining.</title>
        <authorList>
            <person name="Wang G."/>
            <person name="Liu Z."/>
            <person name="Lin R."/>
            <person name="Li E."/>
            <person name="Mao Z."/>
            <person name="Ling J."/>
            <person name="Yang Y."/>
            <person name="Yin W.B."/>
            <person name="Xie B."/>
        </authorList>
    </citation>
    <scope>NUCLEOTIDE SEQUENCE [LARGE SCALE GENOMIC DNA]</scope>
    <source>
        <strain evidence="7">170</strain>
    </source>
</reference>
<keyword evidence="8" id="KW-1185">Reference proteome</keyword>
<keyword evidence="2" id="KW-0238">DNA-binding</keyword>
<dbReference type="InterPro" id="IPR001138">
    <property type="entry name" value="Zn2Cys6_DnaBD"/>
</dbReference>
<dbReference type="SMART" id="SM00066">
    <property type="entry name" value="GAL4"/>
    <property type="match status" value="1"/>
</dbReference>
<dbReference type="SUPFAM" id="SSF57701">
    <property type="entry name" value="Zn2/Cys6 DNA-binding domain"/>
    <property type="match status" value="1"/>
</dbReference>
<dbReference type="GO" id="GO:0003677">
    <property type="term" value="F:DNA binding"/>
    <property type="evidence" value="ECO:0007669"/>
    <property type="project" value="UniProtKB-KW"/>
</dbReference>
<dbReference type="InterPro" id="IPR050675">
    <property type="entry name" value="OAF3"/>
</dbReference>
<dbReference type="InterPro" id="IPR036864">
    <property type="entry name" value="Zn2-C6_fun-type_DNA-bd_sf"/>
</dbReference>
<dbReference type="GeneID" id="28855025"/>